<dbReference type="GO" id="GO:0016829">
    <property type="term" value="F:lyase activity"/>
    <property type="evidence" value="ECO:0007669"/>
    <property type="project" value="UniProtKB-KW"/>
</dbReference>
<reference evidence="1 2" key="1">
    <citation type="submission" date="2020-07" db="EMBL/GenBank/DDBJ databases">
        <title>Sequencing the genomes of 1000 actinobacteria strains.</title>
        <authorList>
            <person name="Klenk H.-P."/>
        </authorList>
    </citation>
    <scope>NUCLEOTIDE SEQUENCE [LARGE SCALE GENOMIC DNA]</scope>
    <source>
        <strain evidence="1 2">DSM 17380</strain>
    </source>
</reference>
<dbReference type="Gene3D" id="3.20.10.10">
    <property type="entry name" value="D-amino Acid Aminotransferase, subunit A, domain 2"/>
    <property type="match status" value="1"/>
</dbReference>
<keyword evidence="1" id="KW-0032">Aminotransferase</keyword>
<dbReference type="RefSeq" id="WP_185987026.1">
    <property type="nucleotide sequence ID" value="NZ_BAAALZ010000001.1"/>
</dbReference>
<proteinExistence type="predicted"/>
<dbReference type="InterPro" id="IPR001544">
    <property type="entry name" value="Aminotrans_IV"/>
</dbReference>
<keyword evidence="1" id="KW-0808">Transferase</keyword>
<protein>
    <submittedName>
        <fullName evidence="1">Branched-subunit amino acid aminotransferase/4-amino-4-deoxychorismate lyase</fullName>
    </submittedName>
</protein>
<evidence type="ECO:0000313" key="1">
    <source>
        <dbReference type="EMBL" id="NYD26973.1"/>
    </source>
</evidence>
<dbReference type="Pfam" id="PF01063">
    <property type="entry name" value="Aminotran_4"/>
    <property type="match status" value="1"/>
</dbReference>
<dbReference type="Proteomes" id="UP000586095">
    <property type="component" value="Unassembled WGS sequence"/>
</dbReference>
<dbReference type="InterPro" id="IPR036038">
    <property type="entry name" value="Aminotransferase-like"/>
</dbReference>
<dbReference type="AlphaFoldDB" id="A0A852QX69"/>
<dbReference type="EMBL" id="JACCBD010000001">
    <property type="protein sequence ID" value="NYD26973.1"/>
    <property type="molecule type" value="Genomic_DNA"/>
</dbReference>
<gene>
    <name evidence="1" type="ORF">BJ960_001776</name>
</gene>
<comment type="caution">
    <text evidence="1">The sequence shown here is derived from an EMBL/GenBank/DDBJ whole genome shotgun (WGS) entry which is preliminary data.</text>
</comment>
<accession>A0A852QX69</accession>
<dbReference type="SUPFAM" id="SSF56752">
    <property type="entry name" value="D-aminoacid aminotransferase-like PLP-dependent enzymes"/>
    <property type="match status" value="1"/>
</dbReference>
<keyword evidence="1" id="KW-0456">Lyase</keyword>
<dbReference type="GO" id="GO:0008483">
    <property type="term" value="F:transaminase activity"/>
    <property type="evidence" value="ECO:0007669"/>
    <property type="project" value="UniProtKB-KW"/>
</dbReference>
<organism evidence="1 2">
    <name type="scientific">Leucobacter aridicollis</name>
    <dbReference type="NCBI Taxonomy" id="283878"/>
    <lineage>
        <taxon>Bacteria</taxon>
        <taxon>Bacillati</taxon>
        <taxon>Actinomycetota</taxon>
        <taxon>Actinomycetes</taxon>
        <taxon>Micrococcales</taxon>
        <taxon>Microbacteriaceae</taxon>
        <taxon>Leucobacter</taxon>
    </lineage>
</organism>
<keyword evidence="2" id="KW-1185">Reference proteome</keyword>
<evidence type="ECO:0000313" key="2">
    <source>
        <dbReference type="Proteomes" id="UP000586095"/>
    </source>
</evidence>
<dbReference type="InterPro" id="IPR043132">
    <property type="entry name" value="BCAT-like_C"/>
</dbReference>
<sequence length="263" mass="28604">MNTLDGAPALLVADSFRVRVRDGAAEVRGFSRHLERFAHSVGAALCTGVASDRNAELTAFFADARRRIAAFGEGFPRLELWRDPDGAMRYGCALRPLPELRPTIALASVSVPPLPGARIKGPNIGAYAALNRGLDAEALLVDPDGRVREGATTSLLFWRDERDDSGHVVVDSERVASVTEAILIAAAQQRLVGDKPHRARDGALRAAPATVAELQRCEVWAVNALHGIRPVTHIDGTELPRFNAARLRWFEDALDRAWEPVLP</sequence>
<name>A0A852QX69_9MICO</name>